<dbReference type="EC" id="3.6.3.-" evidence="5"/>
<dbReference type="PANTHER" id="PTHR42711">
    <property type="entry name" value="ABC TRANSPORTER ATP-BINDING PROTEIN"/>
    <property type="match status" value="1"/>
</dbReference>
<keyword evidence="6" id="KW-1185">Reference proteome</keyword>
<dbReference type="PROSITE" id="PS50893">
    <property type="entry name" value="ABC_TRANSPORTER_2"/>
    <property type="match status" value="1"/>
</dbReference>
<evidence type="ECO:0000256" key="1">
    <source>
        <dbReference type="ARBA" id="ARBA00022448"/>
    </source>
</evidence>
<feature type="domain" description="ABC transporter" evidence="4">
    <location>
        <begin position="4"/>
        <end position="242"/>
    </location>
</feature>
<evidence type="ECO:0000313" key="6">
    <source>
        <dbReference type="Proteomes" id="UP000075531"/>
    </source>
</evidence>
<evidence type="ECO:0000256" key="2">
    <source>
        <dbReference type="ARBA" id="ARBA00022741"/>
    </source>
</evidence>
<dbReference type="Proteomes" id="UP000075531">
    <property type="component" value="Unassembled WGS sequence"/>
</dbReference>
<reference evidence="5 6" key="1">
    <citation type="submission" date="2016-02" db="EMBL/GenBank/DDBJ databases">
        <title>Genome sequence of Clostridium tepidiprofundi DSM 19306.</title>
        <authorList>
            <person name="Poehlein A."/>
            <person name="Daniel R."/>
        </authorList>
    </citation>
    <scope>NUCLEOTIDE SEQUENCE [LARGE SCALE GENOMIC DNA]</scope>
    <source>
        <strain evidence="5 6">DSM 19306</strain>
    </source>
</reference>
<evidence type="ECO:0000256" key="3">
    <source>
        <dbReference type="ARBA" id="ARBA00022840"/>
    </source>
</evidence>
<dbReference type="GO" id="GO:0005524">
    <property type="term" value="F:ATP binding"/>
    <property type="evidence" value="ECO:0007669"/>
    <property type="project" value="UniProtKB-KW"/>
</dbReference>
<dbReference type="STRING" id="1121338.CLTEP_11500"/>
<sequence length="316" mass="36545">MSYINIKKLEKVYHVRGTSEKITAIKGIDLSIEKGEIVGLVGLNGAGKTTLIKMVCGIIKPTAGEITIGKYIPYDRKREFLRSIGLVMGQRTQLWWDINPLNSFKIEKEIYKISDIDYNNRIEYMTSLLDIKDKLHTPVRQLSLGQRMKMELVLCLIHKPSLLLLDEPTIGLDIMSQVSLRKFIYEYNKKMGNTVLITSHNMKDIDEICDRLILLDKGKIIFNAPKYKLYEKYKDINILCIKTNKKIDTCGYKFITNEDYKSQIIVEKSCVEKCISDLKKKNKIDKYSINDVNLEIIIRMIYGDSFNQDGVKHEDI</sequence>
<dbReference type="SMART" id="SM00382">
    <property type="entry name" value="AAA"/>
    <property type="match status" value="1"/>
</dbReference>
<evidence type="ECO:0000313" key="5">
    <source>
        <dbReference type="EMBL" id="KYH34835.1"/>
    </source>
</evidence>
<keyword evidence="5" id="KW-0378">Hydrolase</keyword>
<dbReference type="PANTHER" id="PTHR42711:SF4">
    <property type="entry name" value="ABC TRANSPORTER RELATED"/>
    <property type="match status" value="1"/>
</dbReference>
<dbReference type="InterPro" id="IPR003593">
    <property type="entry name" value="AAA+_ATPase"/>
</dbReference>
<comment type="caution">
    <text evidence="5">The sequence shown here is derived from an EMBL/GenBank/DDBJ whole genome shotgun (WGS) entry which is preliminary data.</text>
</comment>
<protein>
    <submittedName>
        <fullName evidence="5">Methionine import ATP-binding protein MetN 2</fullName>
        <ecNumber evidence="5">3.6.3.-</ecNumber>
    </submittedName>
</protein>
<keyword evidence="1" id="KW-0813">Transport</keyword>
<dbReference type="PROSITE" id="PS00211">
    <property type="entry name" value="ABC_TRANSPORTER_1"/>
    <property type="match status" value="1"/>
</dbReference>
<organism evidence="5 6">
    <name type="scientific">Clostridium tepidiprofundi DSM 19306</name>
    <dbReference type="NCBI Taxonomy" id="1121338"/>
    <lineage>
        <taxon>Bacteria</taxon>
        <taxon>Bacillati</taxon>
        <taxon>Bacillota</taxon>
        <taxon>Clostridia</taxon>
        <taxon>Eubacteriales</taxon>
        <taxon>Clostridiaceae</taxon>
        <taxon>Clostridium</taxon>
    </lineage>
</organism>
<dbReference type="GO" id="GO:0016887">
    <property type="term" value="F:ATP hydrolysis activity"/>
    <property type="evidence" value="ECO:0007669"/>
    <property type="project" value="InterPro"/>
</dbReference>
<dbReference type="Gene3D" id="3.40.50.300">
    <property type="entry name" value="P-loop containing nucleotide triphosphate hydrolases"/>
    <property type="match status" value="1"/>
</dbReference>
<proteinExistence type="predicted"/>
<dbReference type="EMBL" id="LTBA01000009">
    <property type="protein sequence ID" value="KYH34835.1"/>
    <property type="molecule type" value="Genomic_DNA"/>
</dbReference>
<dbReference type="SUPFAM" id="SSF52540">
    <property type="entry name" value="P-loop containing nucleoside triphosphate hydrolases"/>
    <property type="match status" value="1"/>
</dbReference>
<dbReference type="PATRIC" id="fig|1121338.3.peg.1187"/>
<dbReference type="InterPro" id="IPR017871">
    <property type="entry name" value="ABC_transporter-like_CS"/>
</dbReference>
<dbReference type="InterPro" id="IPR027417">
    <property type="entry name" value="P-loop_NTPase"/>
</dbReference>
<gene>
    <name evidence="5" type="primary">metN2</name>
    <name evidence="5" type="ORF">CLTEP_11500</name>
</gene>
<keyword evidence="2" id="KW-0547">Nucleotide-binding</keyword>
<dbReference type="Pfam" id="PF00005">
    <property type="entry name" value="ABC_tran"/>
    <property type="match status" value="1"/>
</dbReference>
<accession>A0A151B4J9</accession>
<keyword evidence="3 5" id="KW-0067">ATP-binding</keyword>
<dbReference type="AlphaFoldDB" id="A0A151B4J9"/>
<dbReference type="InterPro" id="IPR050763">
    <property type="entry name" value="ABC_transporter_ATP-binding"/>
</dbReference>
<name>A0A151B4J9_9CLOT</name>
<dbReference type="RefSeq" id="WP_066823889.1">
    <property type="nucleotide sequence ID" value="NZ_LTBA01000009.1"/>
</dbReference>
<dbReference type="InterPro" id="IPR003439">
    <property type="entry name" value="ABC_transporter-like_ATP-bd"/>
</dbReference>
<evidence type="ECO:0000259" key="4">
    <source>
        <dbReference type="PROSITE" id="PS50893"/>
    </source>
</evidence>